<evidence type="ECO:0000313" key="1">
    <source>
        <dbReference type="EMBL" id="QDY52151.1"/>
    </source>
</evidence>
<proteinExistence type="predicted"/>
<accession>A0A5B8IPS9</accession>
<organism evidence="1">
    <name type="scientific">Mimiviridae sp. ChoanoV1</name>
    <dbReference type="NCBI Taxonomy" id="2596887"/>
    <lineage>
        <taxon>Viruses</taxon>
        <taxon>Varidnaviria</taxon>
        <taxon>Bamfordvirae</taxon>
        <taxon>Nucleocytoviricota</taxon>
        <taxon>Megaviricetes</taxon>
        <taxon>Imitervirales</taxon>
        <taxon>Schizomimiviridae</taxon>
    </lineage>
</organism>
<reference evidence="1" key="1">
    <citation type="submission" date="2018-11" db="EMBL/GenBank/DDBJ databases">
        <title>A distinct lineage of giant viruses engineers rhodopsin photosystems in predatory marine eukaryotes.</title>
        <authorList>
            <person name="Needham D.M."/>
            <person name="Yoshizawa S."/>
            <person name="Hosaka T."/>
            <person name="Poirier C."/>
            <person name="Choi C.-J."/>
            <person name="Hehenberger E."/>
            <person name="Irwin N.A.T."/>
            <person name="Wilken S."/>
            <person name="Yung C.-M."/>
            <person name="Bachy C."/>
            <person name="Kurihara R."/>
            <person name="Nakajima Y."/>
            <person name="Kojima K."/>
            <person name="Kimura-Someya T."/>
            <person name="Leonard G."/>
            <person name="Malmstrom R.R."/>
            <person name="Mende D."/>
            <person name="Olson D.K."/>
            <person name="Sudo Y."/>
            <person name="Sudek S."/>
            <person name="Richards T.A."/>
            <person name="DeLong E.F."/>
            <person name="Keeling P.J."/>
            <person name="Santoro A.E."/>
            <person name="Shirouzu M."/>
            <person name="Iwasaki W."/>
            <person name="Worden A.Z."/>
        </authorList>
    </citation>
    <scope>NUCLEOTIDE SEQUENCE</scope>
</reference>
<dbReference type="Gene3D" id="1.10.8.10">
    <property type="entry name" value="DNA helicase RuvA subunit, C-terminal domain"/>
    <property type="match status" value="1"/>
</dbReference>
<dbReference type="EMBL" id="MK250088">
    <property type="protein sequence ID" value="QDY52151.1"/>
    <property type="molecule type" value="Genomic_DNA"/>
</dbReference>
<name>A0A5B8IPS9_9VIRU</name>
<sequence>MSQTPNSVRNFTSSCLPFDWESTIDETQTSEENIIKVTNSIKCSREKAILGLNKCNNDPVYAIMYLSNRVAELKFDIGEKKIISIIAIPTMEETNIWSTNGRPVILSNEAKSFYEVSSLEEMPGKEVFVFRRFKLPNGEYEMPEKYHCRKATFVEIINTSRLDIATAKIETDGVEEDVNLKRICILV</sequence>
<protein>
    <submittedName>
        <fullName evidence="1">Uncharacterized protein</fullName>
    </submittedName>
</protein>
<gene>
    <name evidence="1" type="ORF">4_31</name>
</gene>